<evidence type="ECO:0000313" key="3">
    <source>
        <dbReference type="EMBL" id="KAJ2677092.1"/>
    </source>
</evidence>
<feature type="transmembrane region" description="Helical" evidence="2">
    <location>
        <begin position="158"/>
        <end position="177"/>
    </location>
</feature>
<feature type="region of interest" description="Disordered" evidence="1">
    <location>
        <begin position="1"/>
        <end position="31"/>
    </location>
</feature>
<keyword evidence="2" id="KW-0812">Transmembrane</keyword>
<evidence type="ECO:0000256" key="2">
    <source>
        <dbReference type="SAM" id="Phobius"/>
    </source>
</evidence>
<dbReference type="EMBL" id="JANBTW010000035">
    <property type="protein sequence ID" value="KAJ2677092.1"/>
    <property type="molecule type" value="Genomic_DNA"/>
</dbReference>
<accession>A0A9W8G2A6</accession>
<gene>
    <name evidence="3" type="ORF">GGI25_003312</name>
</gene>
<reference evidence="3" key="1">
    <citation type="submission" date="2022-07" db="EMBL/GenBank/DDBJ databases">
        <title>Phylogenomic reconstructions and comparative analyses of Kickxellomycotina fungi.</title>
        <authorList>
            <person name="Reynolds N.K."/>
            <person name="Stajich J.E."/>
            <person name="Barry K."/>
            <person name="Grigoriev I.V."/>
            <person name="Crous P."/>
            <person name="Smith M.E."/>
        </authorList>
    </citation>
    <scope>NUCLEOTIDE SEQUENCE</scope>
    <source>
        <strain evidence="3">NRRL 3115</strain>
    </source>
</reference>
<feature type="transmembrane region" description="Helical" evidence="2">
    <location>
        <begin position="412"/>
        <end position="431"/>
    </location>
</feature>
<feature type="compositionally biased region" description="Basic residues" evidence="1">
    <location>
        <begin position="1"/>
        <end position="11"/>
    </location>
</feature>
<feature type="transmembrane region" description="Helical" evidence="2">
    <location>
        <begin position="373"/>
        <end position="400"/>
    </location>
</feature>
<evidence type="ECO:0000256" key="1">
    <source>
        <dbReference type="SAM" id="MobiDB-lite"/>
    </source>
</evidence>
<protein>
    <submittedName>
        <fullName evidence="3">Uncharacterized protein</fullName>
    </submittedName>
</protein>
<keyword evidence="2" id="KW-1133">Transmembrane helix</keyword>
<evidence type="ECO:0000313" key="4">
    <source>
        <dbReference type="Proteomes" id="UP001151518"/>
    </source>
</evidence>
<dbReference type="OrthoDB" id="5547497at2759"/>
<proteinExistence type="predicted"/>
<feature type="transmembrane region" description="Helical" evidence="2">
    <location>
        <begin position="189"/>
        <end position="209"/>
    </location>
</feature>
<keyword evidence="2" id="KW-0472">Membrane</keyword>
<feature type="transmembrane region" description="Helical" evidence="2">
    <location>
        <begin position="259"/>
        <end position="279"/>
    </location>
</feature>
<name>A0A9W8G2A6_9FUNG</name>
<feature type="compositionally biased region" description="Basic and acidic residues" evidence="1">
    <location>
        <begin position="21"/>
        <end position="31"/>
    </location>
</feature>
<dbReference type="AlphaFoldDB" id="A0A9W8G2A6"/>
<feature type="transmembrane region" description="Helical" evidence="2">
    <location>
        <begin position="502"/>
        <end position="521"/>
    </location>
</feature>
<feature type="transmembrane region" description="Helical" evidence="2">
    <location>
        <begin position="332"/>
        <end position="353"/>
    </location>
</feature>
<feature type="transmembrane region" description="Helical" evidence="2">
    <location>
        <begin position="474"/>
        <end position="496"/>
    </location>
</feature>
<feature type="transmembrane region" description="Helical" evidence="2">
    <location>
        <begin position="221"/>
        <end position="239"/>
    </location>
</feature>
<comment type="caution">
    <text evidence="3">The sequence shown here is derived from an EMBL/GenBank/DDBJ whole genome shotgun (WGS) entry which is preliminary data.</text>
</comment>
<sequence length="552" mass="59727">MLSTNSKRRTPKFTITATPDLHTHGHEDIRRPGWKKRNPKILFETLMTPGSDLLAGSEIETRVSSDGDSDTIGSDNGSLTPSCIFDQPLSACTSSTHVDELEYLTPRPLHASSWFGLLKQRLEKRHGEENVPYLTLFILRAFKVPSSLKLHYVLYPRVISVLGGISMVAPGVAFIILEKLIADDLDFHSPVFMQVLVQGLTALMLELFTSRWGLFVRSEPLRVLPMLPLVAIYTLGVLLSQSAHKVNSVHGTYQTIQTGLPFVVALIMASSSSSTTLTAKLKRAAANVAGFAIGDAQQPNMLLLPRHEPDIFGGGHRESKISRLVGSESGRWVAAPLAILVAAAIWSPSYAMVGATKMADGSDITFIPASLSIAYGLLSLSLSLGSLLAHALLLVGINGYISRCPGLSTAAFLRHFAPLCMMSLLVVWPMVEKPLEVLPELNTRALFSCIGVACLGALALIAKTAMLRSEVGDGAFGVAVVSQAKPLVCLAIGWWAYGYAYIQRQSVALLLASLVMAIWVIQRMSTAQPMQRPIISLRSYRSPRLGASSVKS</sequence>
<dbReference type="Proteomes" id="UP001151518">
    <property type="component" value="Unassembled WGS sequence"/>
</dbReference>
<feature type="transmembrane region" description="Helical" evidence="2">
    <location>
        <begin position="443"/>
        <end position="462"/>
    </location>
</feature>
<organism evidence="3 4">
    <name type="scientific">Coemansia spiralis</name>
    <dbReference type="NCBI Taxonomy" id="417178"/>
    <lineage>
        <taxon>Eukaryota</taxon>
        <taxon>Fungi</taxon>
        <taxon>Fungi incertae sedis</taxon>
        <taxon>Zoopagomycota</taxon>
        <taxon>Kickxellomycotina</taxon>
        <taxon>Kickxellomycetes</taxon>
        <taxon>Kickxellales</taxon>
        <taxon>Kickxellaceae</taxon>
        <taxon>Coemansia</taxon>
    </lineage>
</organism>